<dbReference type="Pfam" id="PF07626">
    <property type="entry name" value="PSD3"/>
    <property type="match status" value="1"/>
</dbReference>
<dbReference type="AlphaFoldDB" id="A0A381SRR9"/>
<gene>
    <name evidence="3" type="ORF">METZ01_LOCUS59556</name>
</gene>
<feature type="domain" description="DUF1587" evidence="1">
    <location>
        <begin position="121"/>
        <end position="184"/>
    </location>
</feature>
<dbReference type="InterPro" id="IPR011429">
    <property type="entry name" value="Cyt_c_Planctomycete-type"/>
</dbReference>
<evidence type="ECO:0000313" key="3">
    <source>
        <dbReference type="EMBL" id="SVA06702.1"/>
    </source>
</evidence>
<evidence type="ECO:0008006" key="4">
    <source>
        <dbReference type="Google" id="ProtNLM"/>
    </source>
</evidence>
<feature type="domain" description="Cytochrome C Planctomycete-type" evidence="2">
    <location>
        <begin position="39"/>
        <end position="84"/>
    </location>
</feature>
<dbReference type="EMBL" id="UINC01003481">
    <property type="protein sequence ID" value="SVA06702.1"/>
    <property type="molecule type" value="Genomic_DNA"/>
</dbReference>
<accession>A0A381SRR9</accession>
<dbReference type="Pfam" id="PF07635">
    <property type="entry name" value="PSCyt1"/>
    <property type="match status" value="1"/>
</dbReference>
<name>A0A381SRR9_9ZZZZ</name>
<evidence type="ECO:0000259" key="2">
    <source>
        <dbReference type="Pfam" id="PF07635"/>
    </source>
</evidence>
<dbReference type="InterPro" id="IPR013036">
    <property type="entry name" value="DUF1587"/>
</dbReference>
<protein>
    <recommendedName>
        <fullName evidence="4">DUF1587 domain-containing protein</fullName>
    </recommendedName>
</protein>
<sequence length="262" mass="28210">MKKPALVSLVIFCAGVAGAVGLPQEMASEDPNVIIGRYCFRCHNDELLTAGLTLESFDAARAGQNAELAEKVIHKLRTGMMPPPIAQRPDKQTYVNLVAALETAVDSAAGANPNPGSRVFQRLNRAEYSHAIRDILALDIDAGDYLPLDTKSANFDNIADVQLMSATLMDSYLRAASEVSRLAVGDPLVSESEATYKISRWESQRDHVEGAPQGTRGGISVVHNFSADGDYFVRVAFHHETTGALFGNGRGALHTAEGEEQL</sequence>
<reference evidence="3" key="1">
    <citation type="submission" date="2018-05" db="EMBL/GenBank/DDBJ databases">
        <authorList>
            <person name="Lanie J.A."/>
            <person name="Ng W.-L."/>
            <person name="Kazmierczak K.M."/>
            <person name="Andrzejewski T.M."/>
            <person name="Davidsen T.M."/>
            <person name="Wayne K.J."/>
            <person name="Tettelin H."/>
            <person name="Glass J.I."/>
            <person name="Rusch D."/>
            <person name="Podicherti R."/>
            <person name="Tsui H.-C.T."/>
            <person name="Winkler M.E."/>
        </authorList>
    </citation>
    <scope>NUCLEOTIDE SEQUENCE</scope>
</reference>
<feature type="non-terminal residue" evidence="3">
    <location>
        <position position="262"/>
    </location>
</feature>
<organism evidence="3">
    <name type="scientific">marine metagenome</name>
    <dbReference type="NCBI Taxonomy" id="408172"/>
    <lineage>
        <taxon>unclassified sequences</taxon>
        <taxon>metagenomes</taxon>
        <taxon>ecological metagenomes</taxon>
    </lineage>
</organism>
<evidence type="ECO:0000259" key="1">
    <source>
        <dbReference type="Pfam" id="PF07626"/>
    </source>
</evidence>
<proteinExistence type="predicted"/>